<sequence>MLDFLFCFAQISWLILRDPMCECRGTCDDEEPEWLRATNMLSLCITGASASLWVRWSASRRAPADARQPSTGAFVVEIPVDLLGFGLPYYTTMRYHWLHVADSLVILTAFILEVVLQVRFRPRPRLRAPLSDSAPLPLPPSRASPGTSLR</sequence>
<keyword evidence="2" id="KW-1133">Transmembrane helix</keyword>
<keyword evidence="2" id="KW-0472">Membrane</keyword>
<feature type="region of interest" description="Disordered" evidence="1">
    <location>
        <begin position="131"/>
        <end position="150"/>
    </location>
</feature>
<dbReference type="STRING" id="5288.A0A5C5FP10"/>
<comment type="caution">
    <text evidence="4">The sequence shown here is derived from an EMBL/GenBank/DDBJ whole genome shotgun (WGS) entry which is preliminary data.</text>
</comment>
<dbReference type="EMBL" id="SOZI01000134">
    <property type="protein sequence ID" value="TNY18533.1"/>
    <property type="molecule type" value="Genomic_DNA"/>
</dbReference>
<dbReference type="OrthoDB" id="2528382at2759"/>
<protein>
    <submittedName>
        <fullName evidence="4">Uncharacterized protein</fullName>
    </submittedName>
</protein>
<feature type="signal peptide" evidence="3">
    <location>
        <begin position="1"/>
        <end position="23"/>
    </location>
</feature>
<keyword evidence="5" id="KW-1185">Reference proteome</keyword>
<name>A0A5C5FP10_9BASI</name>
<proteinExistence type="predicted"/>
<keyword evidence="3" id="KW-0732">Signal</keyword>
<reference evidence="4 5" key="1">
    <citation type="submission" date="2019-03" db="EMBL/GenBank/DDBJ databases">
        <title>Rhodosporidium diobovatum UCD-FST 08-225 genome sequencing, assembly, and annotation.</title>
        <authorList>
            <person name="Fakankun I.U."/>
            <person name="Fristensky B."/>
            <person name="Levin D.B."/>
        </authorList>
    </citation>
    <scope>NUCLEOTIDE SEQUENCE [LARGE SCALE GENOMIC DNA]</scope>
    <source>
        <strain evidence="4 5">UCD-FST 08-225</strain>
    </source>
</reference>
<organism evidence="4 5">
    <name type="scientific">Rhodotorula diobovata</name>
    <dbReference type="NCBI Taxonomy" id="5288"/>
    <lineage>
        <taxon>Eukaryota</taxon>
        <taxon>Fungi</taxon>
        <taxon>Dikarya</taxon>
        <taxon>Basidiomycota</taxon>
        <taxon>Pucciniomycotina</taxon>
        <taxon>Microbotryomycetes</taxon>
        <taxon>Sporidiobolales</taxon>
        <taxon>Sporidiobolaceae</taxon>
        <taxon>Rhodotorula</taxon>
    </lineage>
</organism>
<dbReference type="Proteomes" id="UP000311382">
    <property type="component" value="Unassembled WGS sequence"/>
</dbReference>
<dbReference type="AlphaFoldDB" id="A0A5C5FP10"/>
<evidence type="ECO:0000256" key="2">
    <source>
        <dbReference type="SAM" id="Phobius"/>
    </source>
</evidence>
<feature type="transmembrane region" description="Helical" evidence="2">
    <location>
        <begin position="96"/>
        <end position="116"/>
    </location>
</feature>
<evidence type="ECO:0000256" key="1">
    <source>
        <dbReference type="SAM" id="MobiDB-lite"/>
    </source>
</evidence>
<evidence type="ECO:0000313" key="4">
    <source>
        <dbReference type="EMBL" id="TNY18533.1"/>
    </source>
</evidence>
<feature type="chain" id="PRO_5023070144" evidence="3">
    <location>
        <begin position="24"/>
        <end position="150"/>
    </location>
</feature>
<gene>
    <name evidence="4" type="ORF">DMC30DRAFT_402900</name>
</gene>
<evidence type="ECO:0000313" key="5">
    <source>
        <dbReference type="Proteomes" id="UP000311382"/>
    </source>
</evidence>
<evidence type="ECO:0000256" key="3">
    <source>
        <dbReference type="SAM" id="SignalP"/>
    </source>
</evidence>
<accession>A0A5C5FP10</accession>
<keyword evidence="2" id="KW-0812">Transmembrane</keyword>